<feature type="compositionally biased region" description="Basic and acidic residues" evidence="4">
    <location>
        <begin position="105"/>
        <end position="116"/>
    </location>
</feature>
<dbReference type="GO" id="GO:0008190">
    <property type="term" value="F:eukaryotic initiation factor 4E binding"/>
    <property type="evidence" value="ECO:0007669"/>
    <property type="project" value="InterPro"/>
</dbReference>
<protein>
    <submittedName>
        <fullName evidence="5">Eukaryotic translation initiation factor 4E-binding protein 2</fullName>
    </submittedName>
</protein>
<dbReference type="Pfam" id="PF05456">
    <property type="entry name" value="eIF_4EBP"/>
    <property type="match status" value="1"/>
</dbReference>
<organism evidence="5 6">
    <name type="scientific">Nephila pilipes</name>
    <name type="common">Giant wood spider</name>
    <name type="synonym">Nephila maculata</name>
    <dbReference type="NCBI Taxonomy" id="299642"/>
    <lineage>
        <taxon>Eukaryota</taxon>
        <taxon>Metazoa</taxon>
        <taxon>Ecdysozoa</taxon>
        <taxon>Arthropoda</taxon>
        <taxon>Chelicerata</taxon>
        <taxon>Arachnida</taxon>
        <taxon>Araneae</taxon>
        <taxon>Araneomorphae</taxon>
        <taxon>Entelegynae</taxon>
        <taxon>Araneoidea</taxon>
        <taxon>Nephilidae</taxon>
        <taxon>Nephila</taxon>
    </lineage>
</organism>
<evidence type="ECO:0000313" key="5">
    <source>
        <dbReference type="EMBL" id="GFU39762.1"/>
    </source>
</evidence>
<keyword evidence="5" id="KW-0648">Protein biosynthesis</keyword>
<comment type="caution">
    <text evidence="5">The sequence shown here is derived from an EMBL/GenBank/DDBJ whole genome shotgun (WGS) entry which is preliminary data.</text>
</comment>
<evidence type="ECO:0000256" key="2">
    <source>
        <dbReference type="ARBA" id="ARBA00022845"/>
    </source>
</evidence>
<dbReference type="PANTHER" id="PTHR12669:SF12">
    <property type="entry name" value="EUKARYOTIC TRANSLATION INITIATION FACTOR 4E-BINDING PROTEIN"/>
    <property type="match status" value="1"/>
</dbReference>
<evidence type="ECO:0000256" key="3">
    <source>
        <dbReference type="ARBA" id="ARBA00023193"/>
    </source>
</evidence>
<keyword evidence="3" id="KW-0652">Protein synthesis inhibitor</keyword>
<dbReference type="InterPro" id="IPR008606">
    <property type="entry name" value="EIF4EBP"/>
</dbReference>
<name>A0A8X6UJD5_NEPPI</name>
<evidence type="ECO:0000313" key="6">
    <source>
        <dbReference type="Proteomes" id="UP000887013"/>
    </source>
</evidence>
<feature type="region of interest" description="Disordered" evidence="4">
    <location>
        <begin position="73"/>
        <end position="122"/>
    </location>
</feature>
<dbReference type="GO" id="GO:0003743">
    <property type="term" value="F:translation initiation factor activity"/>
    <property type="evidence" value="ECO:0007669"/>
    <property type="project" value="UniProtKB-KW"/>
</dbReference>
<dbReference type="AlphaFoldDB" id="A0A8X6UJD5"/>
<keyword evidence="6" id="KW-1185">Reference proteome</keyword>
<proteinExistence type="inferred from homology"/>
<dbReference type="EMBL" id="BMAW01131519">
    <property type="protein sequence ID" value="GFU39762.1"/>
    <property type="molecule type" value="Genomic_DNA"/>
</dbReference>
<evidence type="ECO:0000256" key="1">
    <source>
        <dbReference type="ARBA" id="ARBA00005480"/>
    </source>
</evidence>
<reference evidence="5" key="1">
    <citation type="submission" date="2020-08" db="EMBL/GenBank/DDBJ databases">
        <title>Multicomponent nature underlies the extraordinary mechanical properties of spider dragline silk.</title>
        <authorList>
            <person name="Kono N."/>
            <person name="Nakamura H."/>
            <person name="Mori M."/>
            <person name="Yoshida Y."/>
            <person name="Ohtoshi R."/>
            <person name="Malay A.D."/>
            <person name="Moran D.A.P."/>
            <person name="Tomita M."/>
            <person name="Numata K."/>
            <person name="Arakawa K."/>
        </authorList>
    </citation>
    <scope>NUCLEOTIDE SEQUENCE</scope>
</reference>
<dbReference type="GO" id="GO:0045947">
    <property type="term" value="P:negative regulation of translational initiation"/>
    <property type="evidence" value="ECO:0007669"/>
    <property type="project" value="InterPro"/>
</dbReference>
<keyword evidence="2" id="KW-0810">Translation regulation</keyword>
<gene>
    <name evidence="5" type="primary">EIF4EBP2</name>
    <name evidence="5" type="ORF">NPIL_25661</name>
</gene>
<dbReference type="Proteomes" id="UP000887013">
    <property type="component" value="Unassembled WGS sequence"/>
</dbReference>
<dbReference type="PANTHER" id="PTHR12669">
    <property type="entry name" value="EUKARYOTIC TRANSLATION INITIATION FACTOR 4E-BINDING PROTEIN"/>
    <property type="match status" value="1"/>
</dbReference>
<evidence type="ECO:0000256" key="4">
    <source>
        <dbReference type="SAM" id="MobiDB-lite"/>
    </source>
</evidence>
<comment type="similarity">
    <text evidence="1">Belongs to the eIF4E-binding protein family.</text>
</comment>
<accession>A0A8X6UJD5</accession>
<sequence length="122" mass="13556">MHLYFGFCNLRCVVVKLKASNTRDIPGRVVINDASQLPIDYSSTPGGTIFSTTPGGTRIIYERAFLMQMRNSPIARTPPKNLPNIPGITSPNHTKPKENGTVQQRSEDKQEPHDDALFSMDV</sequence>
<dbReference type="GO" id="GO:0005737">
    <property type="term" value="C:cytoplasm"/>
    <property type="evidence" value="ECO:0007669"/>
    <property type="project" value="TreeGrafter"/>
</dbReference>
<dbReference type="OrthoDB" id="19729at2759"/>
<keyword evidence="5" id="KW-0396">Initiation factor</keyword>